<dbReference type="PANTHER" id="PTHR32552:SF81">
    <property type="entry name" value="TONB-DEPENDENT OUTER MEMBRANE RECEPTOR"/>
    <property type="match status" value="1"/>
</dbReference>
<dbReference type="GO" id="GO:0009279">
    <property type="term" value="C:cell outer membrane"/>
    <property type="evidence" value="ECO:0007669"/>
    <property type="project" value="UniProtKB-SubCell"/>
</dbReference>
<reference evidence="16 17" key="1">
    <citation type="submission" date="2019-04" db="EMBL/GenBank/DDBJ databases">
        <title>Taxonomy of novel Haliea sp. from mangrove soil of West Coast of India.</title>
        <authorList>
            <person name="Verma A."/>
            <person name="Kumar P."/>
            <person name="Krishnamurthi S."/>
        </authorList>
    </citation>
    <scope>NUCLEOTIDE SEQUENCE [LARGE SCALE GENOMIC DNA]</scope>
    <source>
        <strain evidence="16 17">SAOS-164</strain>
    </source>
</reference>
<dbReference type="OrthoDB" id="7051185at2"/>
<evidence type="ECO:0000256" key="5">
    <source>
        <dbReference type="ARBA" id="ARBA00022692"/>
    </source>
</evidence>
<organism evidence="16 17">
    <name type="scientific">Mangrovimicrobium sediminis</name>
    <dbReference type="NCBI Taxonomy" id="2562682"/>
    <lineage>
        <taxon>Bacteria</taxon>
        <taxon>Pseudomonadati</taxon>
        <taxon>Pseudomonadota</taxon>
        <taxon>Gammaproteobacteria</taxon>
        <taxon>Cellvibrionales</taxon>
        <taxon>Halieaceae</taxon>
        <taxon>Mangrovimicrobium</taxon>
    </lineage>
</organism>
<keyword evidence="9 11" id="KW-0472">Membrane</keyword>
<dbReference type="InterPro" id="IPR036942">
    <property type="entry name" value="Beta-barrel_TonB_sf"/>
</dbReference>
<keyword evidence="8 12" id="KW-0798">TonB box</keyword>
<evidence type="ECO:0000256" key="1">
    <source>
        <dbReference type="ARBA" id="ARBA00004571"/>
    </source>
</evidence>
<gene>
    <name evidence="16" type="ORF">E4634_10345</name>
</gene>
<keyword evidence="7" id="KW-0406">Ion transport</keyword>
<keyword evidence="17" id="KW-1185">Reference proteome</keyword>
<sequence>MSTFSRFTFSLAGLGVLPAVAIAQAQAPTQVEPDRVEEVIVTADFRAADLMRAPASISVLGELEMAERGARHLEDVLSAAPNVSWSAGASRSRFLQVRGVGDLEQYAEPKYYPSVGVVVDDLELGSAASAGMLFDAAQVEVLRGPQGTRYGAAAHAGMVRIETNAPGDDFEAQLHGGVGNYGSYHAGLVLSGPLGPTLGARLAVQQNTGDGYVDNAFSGEDDTAGYDEFTGRARLRWQPTDNASYELSGLRFDSDNGYDAFTLDNSRTSWADQPGSDAQEIDAVTARGDWLLGGGRSLQAIASWLDGDQLYAYDADWVSPPVCELATCSYGFDTAQERFDRGREQGTLELRLLGGADTLGAGDLRYVIGLYANHNDETLDYAYPSAWYGLYESSSGYDTERYAVYGQLEYGFSERLSLKAGLRLERFSDDYADSNGVATDSDDDLLDAEISLQYEFDDNTFLYATTALASKPGSVNVAASSQFDFMSPGFQDFMQDKLRFDSEQLVNYEIGLKTRQWNGRLDLRTALFYVTRDNAQLENWMWDADAGLWVGYLDSGSDAENYGLELEGSLALTQQLEVYGSLGLLETEVDTITTFDLDRNAFVTKDGRDQAKSPAYQYNLGLRAALPLGLTASLEVEGRDDSYFGYYHDGQLEGYDLVNASLGWSGRSLRVTLWGRNLGDEDYAVHGLYFGADPRDDFGAWSNQSYYQLGAPRTYGVDLVWTL</sequence>
<evidence type="ECO:0000256" key="3">
    <source>
        <dbReference type="ARBA" id="ARBA00022452"/>
    </source>
</evidence>
<keyword evidence="3 11" id="KW-1134">Transmembrane beta strand</keyword>
<keyword evidence="6" id="KW-0408">Iron</keyword>
<comment type="subcellular location">
    <subcellularLocation>
        <location evidence="1 11">Cell outer membrane</location>
        <topology evidence="1 11">Multi-pass membrane protein</topology>
    </subcellularLocation>
</comment>
<evidence type="ECO:0000259" key="14">
    <source>
        <dbReference type="Pfam" id="PF00593"/>
    </source>
</evidence>
<feature type="signal peptide" evidence="13">
    <location>
        <begin position="1"/>
        <end position="25"/>
    </location>
</feature>
<evidence type="ECO:0000313" key="16">
    <source>
        <dbReference type="EMBL" id="TGD73425.1"/>
    </source>
</evidence>
<feature type="domain" description="TonB-dependent receptor-like beta-barrel" evidence="14">
    <location>
        <begin position="253"/>
        <end position="678"/>
    </location>
</feature>
<evidence type="ECO:0000256" key="12">
    <source>
        <dbReference type="RuleBase" id="RU003357"/>
    </source>
</evidence>
<evidence type="ECO:0000256" key="10">
    <source>
        <dbReference type="ARBA" id="ARBA00023237"/>
    </source>
</evidence>
<dbReference type="AlphaFoldDB" id="A0A4Z0M2A5"/>
<dbReference type="GO" id="GO:0006826">
    <property type="term" value="P:iron ion transport"/>
    <property type="evidence" value="ECO:0007669"/>
    <property type="project" value="UniProtKB-KW"/>
</dbReference>
<keyword evidence="5 11" id="KW-0812">Transmembrane</keyword>
<dbReference type="Proteomes" id="UP000298050">
    <property type="component" value="Unassembled WGS sequence"/>
</dbReference>
<evidence type="ECO:0000256" key="6">
    <source>
        <dbReference type="ARBA" id="ARBA00023004"/>
    </source>
</evidence>
<dbReference type="SUPFAM" id="SSF56935">
    <property type="entry name" value="Porins"/>
    <property type="match status" value="1"/>
</dbReference>
<evidence type="ECO:0000256" key="8">
    <source>
        <dbReference type="ARBA" id="ARBA00023077"/>
    </source>
</evidence>
<evidence type="ECO:0000256" key="2">
    <source>
        <dbReference type="ARBA" id="ARBA00022448"/>
    </source>
</evidence>
<dbReference type="Pfam" id="PF07715">
    <property type="entry name" value="Plug"/>
    <property type="match status" value="1"/>
</dbReference>
<dbReference type="RefSeq" id="WP_135443574.1">
    <property type="nucleotide sequence ID" value="NZ_SRLE01000007.1"/>
</dbReference>
<evidence type="ECO:0000259" key="15">
    <source>
        <dbReference type="Pfam" id="PF07715"/>
    </source>
</evidence>
<evidence type="ECO:0000256" key="11">
    <source>
        <dbReference type="PROSITE-ProRule" id="PRU01360"/>
    </source>
</evidence>
<evidence type="ECO:0000256" key="9">
    <source>
        <dbReference type="ARBA" id="ARBA00023136"/>
    </source>
</evidence>
<evidence type="ECO:0000256" key="4">
    <source>
        <dbReference type="ARBA" id="ARBA00022496"/>
    </source>
</evidence>
<name>A0A4Z0M2A5_9GAMM</name>
<dbReference type="PANTHER" id="PTHR32552">
    <property type="entry name" value="FERRICHROME IRON RECEPTOR-RELATED"/>
    <property type="match status" value="1"/>
</dbReference>
<dbReference type="InterPro" id="IPR039426">
    <property type="entry name" value="TonB-dep_rcpt-like"/>
</dbReference>
<dbReference type="Pfam" id="PF00593">
    <property type="entry name" value="TonB_dep_Rec_b-barrel"/>
    <property type="match status" value="1"/>
</dbReference>
<dbReference type="Gene3D" id="2.40.170.20">
    <property type="entry name" value="TonB-dependent receptor, beta-barrel domain"/>
    <property type="match status" value="1"/>
</dbReference>
<evidence type="ECO:0000256" key="13">
    <source>
        <dbReference type="SAM" id="SignalP"/>
    </source>
</evidence>
<dbReference type="PROSITE" id="PS52016">
    <property type="entry name" value="TONB_DEPENDENT_REC_3"/>
    <property type="match status" value="1"/>
</dbReference>
<evidence type="ECO:0000256" key="7">
    <source>
        <dbReference type="ARBA" id="ARBA00023065"/>
    </source>
</evidence>
<accession>A0A4Z0M2A5</accession>
<dbReference type="EMBL" id="SRLE01000007">
    <property type="protein sequence ID" value="TGD73425.1"/>
    <property type="molecule type" value="Genomic_DNA"/>
</dbReference>
<keyword evidence="2 11" id="KW-0813">Transport</keyword>
<keyword evidence="16" id="KW-0675">Receptor</keyword>
<keyword evidence="4" id="KW-0410">Iron transport</keyword>
<feature type="chain" id="PRO_5021498298" evidence="13">
    <location>
        <begin position="26"/>
        <end position="723"/>
    </location>
</feature>
<protein>
    <submittedName>
        <fullName evidence="16">TonB-dependent receptor</fullName>
    </submittedName>
</protein>
<evidence type="ECO:0000313" key="17">
    <source>
        <dbReference type="Proteomes" id="UP000298050"/>
    </source>
</evidence>
<dbReference type="InterPro" id="IPR000531">
    <property type="entry name" value="Beta-barrel_TonB"/>
</dbReference>
<proteinExistence type="inferred from homology"/>
<dbReference type="InterPro" id="IPR012910">
    <property type="entry name" value="Plug_dom"/>
</dbReference>
<comment type="similarity">
    <text evidence="11 12">Belongs to the TonB-dependent receptor family.</text>
</comment>
<comment type="caution">
    <text evidence="16">The sequence shown here is derived from an EMBL/GenBank/DDBJ whole genome shotgun (WGS) entry which is preliminary data.</text>
</comment>
<keyword evidence="10 11" id="KW-0998">Cell outer membrane</keyword>
<keyword evidence="13" id="KW-0732">Signal</keyword>
<feature type="domain" description="TonB-dependent receptor plug" evidence="15">
    <location>
        <begin position="50"/>
        <end position="157"/>
    </location>
</feature>